<evidence type="ECO:0000259" key="3">
    <source>
        <dbReference type="Pfam" id="PF00391"/>
    </source>
</evidence>
<gene>
    <name evidence="6" type="primary">LOC100902626</name>
</gene>
<dbReference type="GeneID" id="100902626"/>
<evidence type="ECO:0000313" key="5">
    <source>
        <dbReference type="Proteomes" id="UP000694867"/>
    </source>
</evidence>
<feature type="domain" description="PEP-utilising enzyme mobile" evidence="3">
    <location>
        <begin position="1201"/>
        <end position="1271"/>
    </location>
</feature>
<dbReference type="InterPro" id="IPR008279">
    <property type="entry name" value="PEP-util_enz_mobile_dom"/>
</dbReference>
<sequence length="1278" mass="141324">MFFTFLAYVILRIWLWATRRRRVDRFVKFANWTSNDPFEYGLLCGPDEAEIEQPKLRLKHTEDVIDIFAQNSKEQILFARISRLGNGLASMSFYIRLGNKGSWKSDSVSVDRSWSDGYAAAGLRIEIIQLKQRWRVSFNGVVRDDDDNECHLRAVFVGNFISGLGDYKVFHDEKFLAKQLAESSFRANPNSLRELDIYVQPFSLTGKVFVNDIEEEVFVWGYRRKQMLSKEVSEVQQEARITLYTKNGLGLDLNEVRVDNLSTKPLIFGHLAFPTYQQRPVESCSVSSLTGASDLEVGADKHQNLRLSIKTQIDCAAWSELRGSQWMRQTFQIVRLTYDGNPGYGLSVSKEGSTAISLEVPIVRPYVRLLGAPEAKSSQRHVLLFTEQVCQNEALTGGKGSSLAVLTDISRENATKFSVPRGLCVTTRAYRKFASSSRVSRAIENLVSFCGTRPSNDDLSGECEKTTKIVASAALPSETSEQIRLALEKVFGSDAYTAKFAVRSSACGEDSEDMSAAGQMETFLGVSGLDAVAESVAKCWASQFSFVAVQYKRRYGQPVDSDMCVVIQEMVPSDVSGVMFTVDPISGNPLSMSITANFGLGESVVSAAADPDTFVVKRAGDGLLSIDKRQLGLKNLSTVLSESGGTQDVQRGDRSREQSLSDAEILRLAEVGLLLEDNFASPRDIEWAFHEGQLYMLQARPVTSTDNIDTEFEYLHESDGGLAAEFDSLSKANIGEVFGGSPSTMLQAIMPAMFLEDRLQAQAAGADYGRHPCSRFEVLCFHHSQCFFTTSSSFGDFAGDDIMSKGFAISIAGRLIDDDIVIRSNRNKSKYRCPGARQPGFSELVPIVLKSEKITRDTEAMLAKYKSRIDTISDLREMLIASFSEPILLSQTHDSHMKIIKYGSFMNVILLSLLAHAEGGFTTNVFADFALLVSSCNNILSAGVPQSLHEIACAVSNDYGSRFVSMDPQEALSLLREGSTKSAALFREFLLRHGHRSIREFDTASRSWSMDPLPLIKTLQSMVNSDPKSTGEKPKIAVEELLEGMKIELPWFKKQILKFILSHVRKGIALRERTKSGMIDGGHKLRLNLRLVAKRMVREGRLPDEDLLFHLSPNEILTLIDTRNPRLVVRAMNRMKNADTAARAIYPEHIACPPFVPTNMTRELVIPPTGARSMKGTPVSKGRIVATARVVARLEDAHEIRKGDILITYATDIGWSPYFPLLGGVVTELGGLISHGAVVAREYGLPCVVGCHGATHLFQSGEEIMLDGNAGTVSTTSS</sequence>
<dbReference type="GO" id="GO:0016301">
    <property type="term" value="F:kinase activity"/>
    <property type="evidence" value="ECO:0007669"/>
    <property type="project" value="InterPro"/>
</dbReference>
<dbReference type="InterPro" id="IPR002192">
    <property type="entry name" value="PPDK_AMP/ATP-bd"/>
</dbReference>
<dbReference type="SUPFAM" id="SSF52009">
    <property type="entry name" value="Phosphohistidine domain"/>
    <property type="match status" value="1"/>
</dbReference>
<dbReference type="Gene3D" id="3.50.30.10">
    <property type="entry name" value="Phosphohistidine domain"/>
    <property type="match status" value="1"/>
</dbReference>
<comment type="similarity">
    <text evidence="1">Belongs to the PEP-utilizing enzyme family.</text>
</comment>
<dbReference type="SUPFAM" id="SSF56059">
    <property type="entry name" value="Glutathione synthetase ATP-binding domain-like"/>
    <property type="match status" value="1"/>
</dbReference>
<feature type="signal peptide" evidence="2">
    <location>
        <begin position="1"/>
        <end position="20"/>
    </location>
</feature>
<evidence type="ECO:0000259" key="4">
    <source>
        <dbReference type="Pfam" id="PF01326"/>
    </source>
</evidence>
<reference evidence="6" key="1">
    <citation type="submission" date="2025-08" db="UniProtKB">
        <authorList>
            <consortium name="RefSeq"/>
        </authorList>
    </citation>
    <scope>IDENTIFICATION</scope>
</reference>
<dbReference type="AlphaFoldDB" id="A0AAJ6QPV1"/>
<evidence type="ECO:0000256" key="2">
    <source>
        <dbReference type="SAM" id="SignalP"/>
    </source>
</evidence>
<organism evidence="5 6">
    <name type="scientific">Galendromus occidentalis</name>
    <name type="common">western predatory mite</name>
    <dbReference type="NCBI Taxonomy" id="34638"/>
    <lineage>
        <taxon>Eukaryota</taxon>
        <taxon>Metazoa</taxon>
        <taxon>Ecdysozoa</taxon>
        <taxon>Arthropoda</taxon>
        <taxon>Chelicerata</taxon>
        <taxon>Arachnida</taxon>
        <taxon>Acari</taxon>
        <taxon>Parasitiformes</taxon>
        <taxon>Mesostigmata</taxon>
        <taxon>Gamasina</taxon>
        <taxon>Phytoseioidea</taxon>
        <taxon>Phytoseiidae</taxon>
        <taxon>Typhlodrominae</taxon>
        <taxon>Galendromus</taxon>
    </lineage>
</organism>
<dbReference type="InterPro" id="IPR051549">
    <property type="entry name" value="PEP_Utilizing_Enz"/>
</dbReference>
<dbReference type="KEGG" id="goe:100902626"/>
<keyword evidence="5" id="KW-1185">Reference proteome</keyword>
<dbReference type="InterPro" id="IPR036637">
    <property type="entry name" value="Phosphohistidine_dom_sf"/>
</dbReference>
<protein>
    <submittedName>
        <fullName evidence="6">Uncharacterized protein LOC100902626</fullName>
    </submittedName>
</protein>
<dbReference type="GO" id="GO:0005524">
    <property type="term" value="F:ATP binding"/>
    <property type="evidence" value="ECO:0007669"/>
    <property type="project" value="InterPro"/>
</dbReference>
<feature type="domain" description="Pyruvate phosphate dikinase AMP/ATP-binding" evidence="4">
    <location>
        <begin position="395"/>
        <end position="707"/>
    </location>
</feature>
<dbReference type="PANTHER" id="PTHR43615:SF1">
    <property type="entry name" value="PPDK_N DOMAIN-CONTAINING PROTEIN"/>
    <property type="match status" value="1"/>
</dbReference>
<dbReference type="Pfam" id="PF01326">
    <property type="entry name" value="PPDK_N"/>
    <property type="match status" value="1"/>
</dbReference>
<proteinExistence type="inferred from homology"/>
<dbReference type="Gene3D" id="3.30.1490.20">
    <property type="entry name" value="ATP-grasp fold, A domain"/>
    <property type="match status" value="1"/>
</dbReference>
<dbReference type="Proteomes" id="UP000694867">
    <property type="component" value="Unplaced"/>
</dbReference>
<evidence type="ECO:0000313" key="6">
    <source>
        <dbReference type="RefSeq" id="XP_003739958.2"/>
    </source>
</evidence>
<name>A0AAJ6QPV1_9ACAR</name>
<dbReference type="Pfam" id="PF00391">
    <property type="entry name" value="PEP-utilizers"/>
    <property type="match status" value="1"/>
</dbReference>
<keyword evidence="2" id="KW-0732">Signal</keyword>
<dbReference type="RefSeq" id="XP_003739958.2">
    <property type="nucleotide sequence ID" value="XM_003739910.2"/>
</dbReference>
<dbReference type="InterPro" id="IPR013815">
    <property type="entry name" value="ATP_grasp_subdomain_1"/>
</dbReference>
<dbReference type="Gene3D" id="3.30.470.20">
    <property type="entry name" value="ATP-grasp fold, B domain"/>
    <property type="match status" value="1"/>
</dbReference>
<feature type="chain" id="PRO_5042476895" evidence="2">
    <location>
        <begin position="21"/>
        <end position="1278"/>
    </location>
</feature>
<dbReference type="PANTHER" id="PTHR43615">
    <property type="entry name" value="PHOSPHOENOLPYRUVATE SYNTHASE-RELATED"/>
    <property type="match status" value="1"/>
</dbReference>
<accession>A0AAJ6QPV1</accession>
<evidence type="ECO:0000256" key="1">
    <source>
        <dbReference type="ARBA" id="ARBA00007837"/>
    </source>
</evidence>